<reference evidence="5" key="1">
    <citation type="submission" date="2003-06" db="EMBL/GenBank/DDBJ databases">
        <title>The complete genome sequence of Haemophilus ducreyi.</title>
        <authorList>
            <person name="Munson R.S. Jr."/>
            <person name="Ray W.C."/>
            <person name="Mahairas G."/>
            <person name="Sabo P."/>
            <person name="Mungur R."/>
            <person name="Johnson L."/>
            <person name="Nguyen D."/>
            <person name="Wang J."/>
            <person name="Forst C."/>
            <person name="Hood L."/>
        </authorList>
    </citation>
    <scope>NUCLEOTIDE SEQUENCE [LARGE SCALE GENOMIC DNA]</scope>
    <source>
        <strain evidence="5">35000HP / ATCC 700724</strain>
    </source>
</reference>
<dbReference type="InterPro" id="IPR050748">
    <property type="entry name" value="Glycosyltrans_8_dom-fam"/>
</dbReference>
<name>G1UB75_HAEDU</name>
<protein>
    <submittedName>
        <fullName evidence="4">Glycosyl transferase</fullName>
    </submittedName>
</protein>
<evidence type="ECO:0000256" key="3">
    <source>
        <dbReference type="ARBA" id="ARBA00022723"/>
    </source>
</evidence>
<accession>G1UB75</accession>
<dbReference type="eggNOG" id="COG1442">
    <property type="taxonomic scope" value="Bacteria"/>
</dbReference>
<dbReference type="HOGENOM" id="CLU_050833_0_2_6"/>
<dbReference type="Proteomes" id="UP000001022">
    <property type="component" value="Chromosome"/>
</dbReference>
<evidence type="ECO:0000313" key="5">
    <source>
        <dbReference type="Proteomes" id="UP000001022"/>
    </source>
</evidence>
<keyword evidence="3" id="KW-0479">Metal-binding</keyword>
<evidence type="ECO:0000256" key="2">
    <source>
        <dbReference type="ARBA" id="ARBA00022679"/>
    </source>
</evidence>
<dbReference type="GO" id="GO:0046872">
    <property type="term" value="F:metal ion binding"/>
    <property type="evidence" value="ECO:0007669"/>
    <property type="project" value="UniProtKB-KW"/>
</dbReference>
<dbReference type="RefSeq" id="WP_010945005.1">
    <property type="nucleotide sequence ID" value="NC_002940.2"/>
</dbReference>
<gene>
    <name evidence="4" type="ordered locus">HD_1090</name>
</gene>
<dbReference type="AlphaFoldDB" id="G1UB75"/>
<dbReference type="InterPro" id="IPR002495">
    <property type="entry name" value="Glyco_trans_8"/>
</dbReference>
<dbReference type="CAZy" id="GT8">
    <property type="family name" value="Glycosyltransferase Family 8"/>
</dbReference>
<dbReference type="STRING" id="233412.HD_1090"/>
<keyword evidence="5" id="KW-1185">Reference proteome</keyword>
<dbReference type="PANTHER" id="PTHR13778:SF47">
    <property type="entry name" value="LIPOPOLYSACCHARIDE 1,3-GALACTOSYLTRANSFERASE"/>
    <property type="match status" value="1"/>
</dbReference>
<dbReference type="GO" id="GO:0016757">
    <property type="term" value="F:glycosyltransferase activity"/>
    <property type="evidence" value="ECO:0007669"/>
    <property type="project" value="UniProtKB-KW"/>
</dbReference>
<keyword evidence="1" id="KW-0328">Glycosyltransferase</keyword>
<dbReference type="Pfam" id="PF01501">
    <property type="entry name" value="Glyco_transf_8"/>
    <property type="match status" value="1"/>
</dbReference>
<dbReference type="OrthoDB" id="9807549at2"/>
<evidence type="ECO:0000313" key="4">
    <source>
        <dbReference type="EMBL" id="AAP95956.1"/>
    </source>
</evidence>
<dbReference type="KEGG" id="hdu:HD_1090"/>
<keyword evidence="2 4" id="KW-0808">Transferase</keyword>
<dbReference type="Gene3D" id="3.90.550.10">
    <property type="entry name" value="Spore Coat Polysaccharide Biosynthesis Protein SpsA, Chain A"/>
    <property type="match status" value="1"/>
</dbReference>
<organism evidence="4 5">
    <name type="scientific">Haemophilus ducreyi (strain 35000HP / ATCC 700724)</name>
    <dbReference type="NCBI Taxonomy" id="233412"/>
    <lineage>
        <taxon>Bacteria</taxon>
        <taxon>Pseudomonadati</taxon>
        <taxon>Pseudomonadota</taxon>
        <taxon>Gammaproteobacteria</taxon>
        <taxon>Pasteurellales</taxon>
        <taxon>Pasteurellaceae</taxon>
        <taxon>Haemophilus</taxon>
    </lineage>
</organism>
<dbReference type="EMBL" id="AE017143">
    <property type="protein sequence ID" value="AAP95956.1"/>
    <property type="molecule type" value="Genomic_DNA"/>
</dbReference>
<dbReference type="CDD" id="cd04194">
    <property type="entry name" value="GT8_A4GalT_like"/>
    <property type="match status" value="1"/>
</dbReference>
<dbReference type="PANTHER" id="PTHR13778">
    <property type="entry name" value="GLYCOSYLTRANSFERASE 8 DOMAIN-CONTAINING PROTEIN"/>
    <property type="match status" value="1"/>
</dbReference>
<dbReference type="SUPFAM" id="SSF53448">
    <property type="entry name" value="Nucleotide-diphospho-sugar transferases"/>
    <property type="match status" value="1"/>
</dbReference>
<dbReference type="InterPro" id="IPR029044">
    <property type="entry name" value="Nucleotide-diphossugar_trans"/>
</dbReference>
<evidence type="ECO:0000256" key="1">
    <source>
        <dbReference type="ARBA" id="ARBA00022676"/>
    </source>
</evidence>
<proteinExistence type="predicted"/>
<sequence>MLNPLEKMNIVLAANQSYSEYILTTIKSIYLHNKHIRFYLLNRDYPTEWFDILNNKLRKLNSEIIDIKVTNDTIKNFKTYSHISSDTTFFRYFISDFIEQDKVIYLDADIVVNGSLTELYQTDISNYFLAAVKDIISEKIYVNNHIFNAGMLLINNKKWREHNITQFCLSLSEKYINSLPDADQSILNLIFKDKWLKLNRGYNYLIGTDYLFFKYGKTRYLEDLGETIPLIIHYNTEAKPWLNIFNTRFRNIYWFYYELNWQDIYAKHN</sequence>